<evidence type="ECO:0000256" key="2">
    <source>
        <dbReference type="ARBA" id="ARBA00022737"/>
    </source>
</evidence>
<organism evidence="4 5">
    <name type="scientific">Kribbella amoyensis</name>
    <dbReference type="NCBI Taxonomy" id="996641"/>
    <lineage>
        <taxon>Bacteria</taxon>
        <taxon>Bacillati</taxon>
        <taxon>Actinomycetota</taxon>
        <taxon>Actinomycetes</taxon>
        <taxon>Propionibacteriales</taxon>
        <taxon>Kribbellaceae</taxon>
        <taxon>Kribbella</taxon>
    </lineage>
</organism>
<dbReference type="PANTHER" id="PTHR45982:SF1">
    <property type="entry name" value="REGULATOR OF CHROMOSOME CONDENSATION"/>
    <property type="match status" value="1"/>
</dbReference>
<proteinExistence type="predicted"/>
<dbReference type="InterPro" id="IPR051553">
    <property type="entry name" value="Ran_GTPase-activating"/>
</dbReference>
<dbReference type="InterPro" id="IPR000408">
    <property type="entry name" value="Reg_chr_condens"/>
</dbReference>
<dbReference type="PRINTS" id="PR00633">
    <property type="entry name" value="RCCNDNSATION"/>
</dbReference>
<dbReference type="GO" id="GO:0005737">
    <property type="term" value="C:cytoplasm"/>
    <property type="evidence" value="ECO:0007669"/>
    <property type="project" value="TreeGrafter"/>
</dbReference>
<dbReference type="AlphaFoldDB" id="A0A561BWK7"/>
<evidence type="ECO:0000259" key="3">
    <source>
        <dbReference type="Pfam" id="PF25390"/>
    </source>
</evidence>
<keyword evidence="2" id="KW-0677">Repeat</keyword>
<dbReference type="InterPro" id="IPR058923">
    <property type="entry name" value="RCC1-like_dom"/>
</dbReference>
<evidence type="ECO:0000313" key="5">
    <source>
        <dbReference type="Proteomes" id="UP000318380"/>
    </source>
</evidence>
<dbReference type="Gene3D" id="2.130.10.30">
    <property type="entry name" value="Regulator of chromosome condensation 1/beta-lactamase-inhibitor protein II"/>
    <property type="match status" value="2"/>
</dbReference>
<dbReference type="GO" id="GO:0005085">
    <property type="term" value="F:guanyl-nucleotide exchange factor activity"/>
    <property type="evidence" value="ECO:0007669"/>
    <property type="project" value="TreeGrafter"/>
</dbReference>
<keyword evidence="5" id="KW-1185">Reference proteome</keyword>
<dbReference type="PANTHER" id="PTHR45982">
    <property type="entry name" value="REGULATOR OF CHROMOSOME CONDENSATION"/>
    <property type="match status" value="1"/>
</dbReference>
<reference evidence="4 5" key="1">
    <citation type="submission" date="2019-06" db="EMBL/GenBank/DDBJ databases">
        <title>Sequencing the genomes of 1000 actinobacteria strains.</title>
        <authorList>
            <person name="Klenk H.-P."/>
        </authorList>
    </citation>
    <scope>NUCLEOTIDE SEQUENCE [LARGE SCALE GENOMIC DNA]</scope>
    <source>
        <strain evidence="4 5">DSM 24683</strain>
    </source>
</reference>
<dbReference type="RefSeq" id="WP_145809678.1">
    <property type="nucleotide sequence ID" value="NZ_VIVK01000001.1"/>
</dbReference>
<dbReference type="OrthoDB" id="9796385at2"/>
<evidence type="ECO:0000256" key="1">
    <source>
        <dbReference type="ARBA" id="ARBA00022658"/>
    </source>
</evidence>
<dbReference type="InterPro" id="IPR009091">
    <property type="entry name" value="RCC1/BLIP-II"/>
</dbReference>
<accession>A0A561BWK7</accession>
<protein>
    <submittedName>
        <fullName evidence="4">Alpha-tubulin suppressor-like RCC1 family protein</fullName>
    </submittedName>
</protein>
<dbReference type="PROSITE" id="PS00626">
    <property type="entry name" value="RCC1_2"/>
    <property type="match status" value="1"/>
</dbReference>
<comment type="caution">
    <text evidence="4">The sequence shown here is derived from an EMBL/GenBank/DDBJ whole genome shotgun (WGS) entry which is preliminary data.</text>
</comment>
<dbReference type="SUPFAM" id="SSF50985">
    <property type="entry name" value="RCC1/BLIP-II"/>
    <property type="match status" value="2"/>
</dbReference>
<gene>
    <name evidence="4" type="ORF">FB561_4435</name>
</gene>
<evidence type="ECO:0000313" key="4">
    <source>
        <dbReference type="EMBL" id="TWD83274.1"/>
    </source>
</evidence>
<keyword evidence="1" id="KW-0344">Guanine-nucleotide releasing factor</keyword>
<sequence>MTSGTASRTSGRFPHLPRATFRTSSSPRAFVRSCLGALGLVTAVALAGCAEAQPLAGPTAAGPVNTGGLVLSTGFSDAGQLGRSAPTGIRTGFGPVVDVNGTNLVGVVDLAAGEQHSLALLHDGRVLAWGANEDAQLGIGTRAPTEVPTLVRAPEGGPGTLTGVVEIAADSNTSVALRKDGTVVVWGRANSGQRGNAETSSDPLTPSIVLNPSGSAPLTGVRAISVDGGTELALTDQGTVLGWGDNTYGQLGTSAPLVAKLPVPITGKDRAPLTGVRAIAIGGQHSVALLGDGRVVAWGRNEVHQLGDGGRVDRSEPQEVLVSPGQPLSGATEISSAEKHTLALLKDGTVVAWGRNTGGQLGEGTMKSRSYATPVRGQGKDDKLQDVSHVIAGEGYSVAVMQNGAILTWGANGRGQLATGDRTDRRKPGPITVENGVPPPNWVTAVGAGRRHLLIALR</sequence>
<feature type="domain" description="RCC1-like" evidence="3">
    <location>
        <begin position="70"/>
        <end position="454"/>
    </location>
</feature>
<dbReference type="Pfam" id="PF25390">
    <property type="entry name" value="WD40_RLD"/>
    <property type="match status" value="1"/>
</dbReference>
<dbReference type="PROSITE" id="PS50012">
    <property type="entry name" value="RCC1_3"/>
    <property type="match status" value="7"/>
</dbReference>
<name>A0A561BWK7_9ACTN</name>
<dbReference type="EMBL" id="VIVK01000001">
    <property type="protein sequence ID" value="TWD83274.1"/>
    <property type="molecule type" value="Genomic_DNA"/>
</dbReference>
<dbReference type="Proteomes" id="UP000318380">
    <property type="component" value="Unassembled WGS sequence"/>
</dbReference>